<sequence>MKVLAEGLRFPEGPVAMSDGSVCFVEIAAGRVSRVGRDGVVTEVANTGGGPNGMAVGPDGAFYVCNNGGFVTHQVDGETHVRHGVLPTDYITGSIQRVDYRSGAVTTLYTHCGDTPLSAPNDLVFDAHGGFYFTDFGKIRKRSRDTGSVYYALPDGSSILEVVHPIANPNGVGLSPDQRTLYVAETETSRLWAFDIEAPGMVNRHGFPSPNGGRLVCGLPGYQRFDSLAVQRDGCVCIGTLITGKISVIAPDGSLQKQVGMPEAYPTNICFGGEDRRKAYVTLSHTGRLLEVDWESDGLELNFNI</sequence>
<comment type="cofactor">
    <cofactor evidence="2">
        <name>Zn(2+)</name>
        <dbReference type="ChEBI" id="CHEBI:29105"/>
    </cofactor>
    <text evidence="2">Binds 1 divalent metal cation per subunit.</text>
</comment>
<reference evidence="5" key="1">
    <citation type="submission" date="2016-09" db="EMBL/GenBank/DDBJ databases">
        <authorList>
            <person name="Varghese N."/>
            <person name="Submissions S."/>
        </authorList>
    </citation>
    <scope>NUCLEOTIDE SEQUENCE [LARGE SCALE GENOMIC DNA]</scope>
    <source>
        <strain evidence="5">JS23</strain>
    </source>
</reference>
<name>A0A1H2PL76_9BURK</name>
<dbReference type="InterPro" id="IPR013658">
    <property type="entry name" value="SGL"/>
</dbReference>
<evidence type="ECO:0000256" key="2">
    <source>
        <dbReference type="PIRSR" id="PIRSR605511-2"/>
    </source>
</evidence>
<gene>
    <name evidence="4" type="ORF">SAMN05216551_102387</name>
</gene>
<dbReference type="PANTHER" id="PTHR47572">
    <property type="entry name" value="LIPOPROTEIN-RELATED"/>
    <property type="match status" value="1"/>
</dbReference>
<dbReference type="SUPFAM" id="SSF63829">
    <property type="entry name" value="Calcium-dependent phosphotriesterase"/>
    <property type="match status" value="1"/>
</dbReference>
<feature type="binding site" evidence="2">
    <location>
        <position position="226"/>
    </location>
    <ligand>
        <name>a divalent metal cation</name>
        <dbReference type="ChEBI" id="CHEBI:60240"/>
    </ligand>
</feature>
<dbReference type="InterPro" id="IPR011042">
    <property type="entry name" value="6-blade_b-propeller_TolB-like"/>
</dbReference>
<dbReference type="Pfam" id="PF08450">
    <property type="entry name" value="SGL"/>
    <property type="match status" value="1"/>
</dbReference>
<dbReference type="PANTHER" id="PTHR47572:SF5">
    <property type="entry name" value="BLR2277 PROTEIN"/>
    <property type="match status" value="1"/>
</dbReference>
<protein>
    <submittedName>
        <fullName evidence="4">Gluconolactonase</fullName>
    </submittedName>
</protein>
<evidence type="ECO:0000313" key="4">
    <source>
        <dbReference type="EMBL" id="SDV47229.1"/>
    </source>
</evidence>
<organism evidence="4 5">
    <name type="scientific">Chitinasiproducens palmae</name>
    <dbReference type="NCBI Taxonomy" id="1770053"/>
    <lineage>
        <taxon>Bacteria</taxon>
        <taxon>Pseudomonadati</taxon>
        <taxon>Pseudomonadota</taxon>
        <taxon>Betaproteobacteria</taxon>
        <taxon>Burkholderiales</taxon>
        <taxon>Burkholderiaceae</taxon>
        <taxon>Chitinasiproducens</taxon>
    </lineage>
</organism>
<dbReference type="InterPro" id="IPR005511">
    <property type="entry name" value="SMP-30"/>
</dbReference>
<dbReference type="STRING" id="1770053.SAMN05216551_102387"/>
<keyword evidence="2" id="KW-0479">Metal-binding</keyword>
<dbReference type="AlphaFoldDB" id="A0A1H2PL76"/>
<feature type="binding site" evidence="2">
    <location>
        <position position="121"/>
    </location>
    <ligand>
        <name>substrate</name>
    </ligand>
</feature>
<feature type="active site" description="Proton donor/acceptor" evidence="1">
    <location>
        <position position="226"/>
    </location>
</feature>
<dbReference type="EMBL" id="FNLO01000002">
    <property type="protein sequence ID" value="SDV47229.1"/>
    <property type="molecule type" value="Genomic_DNA"/>
</dbReference>
<dbReference type="Proteomes" id="UP000243719">
    <property type="component" value="Unassembled WGS sequence"/>
</dbReference>
<feature type="domain" description="SMP-30/Gluconolactonase/LRE-like region" evidence="3">
    <location>
        <begin position="10"/>
        <end position="284"/>
    </location>
</feature>
<accession>A0A1H2PL76</accession>
<keyword evidence="5" id="KW-1185">Reference proteome</keyword>
<dbReference type="PRINTS" id="PR01790">
    <property type="entry name" value="SMP30FAMILY"/>
</dbReference>
<dbReference type="InterPro" id="IPR051262">
    <property type="entry name" value="SMP-30/CGR1_Lactonase"/>
</dbReference>
<dbReference type="Gene3D" id="2.120.10.30">
    <property type="entry name" value="TolB, C-terminal domain"/>
    <property type="match status" value="1"/>
</dbReference>
<evidence type="ECO:0000313" key="5">
    <source>
        <dbReference type="Proteomes" id="UP000243719"/>
    </source>
</evidence>
<keyword evidence="2" id="KW-0862">Zinc</keyword>
<dbReference type="OrthoDB" id="502821at2"/>
<evidence type="ECO:0000256" key="1">
    <source>
        <dbReference type="PIRSR" id="PIRSR605511-1"/>
    </source>
</evidence>
<dbReference type="RefSeq" id="WP_091905585.1">
    <property type="nucleotide sequence ID" value="NZ_FNLO01000002.1"/>
</dbReference>
<dbReference type="GO" id="GO:0046872">
    <property type="term" value="F:metal ion binding"/>
    <property type="evidence" value="ECO:0007669"/>
    <property type="project" value="UniProtKB-KW"/>
</dbReference>
<feature type="binding site" evidence="2">
    <location>
        <position position="170"/>
    </location>
    <ligand>
        <name>a divalent metal cation</name>
        <dbReference type="ChEBI" id="CHEBI:60240"/>
    </ligand>
</feature>
<evidence type="ECO:0000259" key="3">
    <source>
        <dbReference type="Pfam" id="PF08450"/>
    </source>
</evidence>
<proteinExistence type="predicted"/>